<dbReference type="AlphaFoldDB" id="A0A6B3M265"/>
<evidence type="ECO:0008006" key="3">
    <source>
        <dbReference type="Google" id="ProtNLM"/>
    </source>
</evidence>
<evidence type="ECO:0000313" key="2">
    <source>
        <dbReference type="Proteomes" id="UP000474777"/>
    </source>
</evidence>
<gene>
    <name evidence="1" type="ORF">GXP69_18615</name>
</gene>
<accession>A0A6B3M265</accession>
<dbReference type="PROSITE" id="PS51257">
    <property type="entry name" value="PROKAR_LIPOPROTEIN"/>
    <property type="match status" value="1"/>
</dbReference>
<dbReference type="SUPFAM" id="SSF110296">
    <property type="entry name" value="Oligoxyloglucan reducing end-specific cellobiohydrolase"/>
    <property type="match status" value="1"/>
</dbReference>
<dbReference type="EMBL" id="JAAGWD010000013">
    <property type="protein sequence ID" value="NEM99717.1"/>
    <property type="molecule type" value="Genomic_DNA"/>
</dbReference>
<name>A0A6B3M265_9BACT</name>
<protein>
    <recommendedName>
        <fullName evidence="3">Exo-alpha-sialidase</fullName>
    </recommendedName>
</protein>
<organism evidence="1 2">
    <name type="scientific">Pontibacter burrus</name>
    <dbReference type="NCBI Taxonomy" id="2704466"/>
    <lineage>
        <taxon>Bacteria</taxon>
        <taxon>Pseudomonadati</taxon>
        <taxon>Bacteroidota</taxon>
        <taxon>Cytophagia</taxon>
        <taxon>Cytophagales</taxon>
        <taxon>Hymenobacteraceae</taxon>
        <taxon>Pontibacter</taxon>
    </lineage>
</organism>
<sequence>MRITAILLLYIILLSSCDGSKWETIKGSGISDEPKSIGKVIYFENENNGVVGGYTLVEDTNSDNESGLSPKPVLFITRDGGKNWKQVPFTSDLNGSVGNTYLRGDTLICQIDSLVFLSSDGGQQNLLLTDLIGQNIIRKHFSANRYAIEQHDFSHNDKHYNIKETYQNEFAIVNVCHGDETLTDYYFVSFDKGDTWTFLQKTFGDNRARFLLEDKFLYSYNFPFGLQRLKLK</sequence>
<comment type="caution">
    <text evidence="1">The sequence shown here is derived from an EMBL/GenBank/DDBJ whole genome shotgun (WGS) entry which is preliminary data.</text>
</comment>
<dbReference type="RefSeq" id="WP_163917095.1">
    <property type="nucleotide sequence ID" value="NZ_JAAGWD010000013.1"/>
</dbReference>
<proteinExistence type="predicted"/>
<dbReference type="Proteomes" id="UP000474777">
    <property type="component" value="Unassembled WGS sequence"/>
</dbReference>
<reference evidence="1 2" key="1">
    <citation type="submission" date="2020-02" db="EMBL/GenBank/DDBJ databases">
        <authorList>
            <person name="Kim M.K."/>
        </authorList>
    </citation>
    <scope>NUCLEOTIDE SEQUENCE [LARGE SCALE GENOMIC DNA]</scope>
    <source>
        <strain evidence="1 2">BT327</strain>
    </source>
</reference>
<evidence type="ECO:0000313" key="1">
    <source>
        <dbReference type="EMBL" id="NEM99717.1"/>
    </source>
</evidence>
<keyword evidence="2" id="KW-1185">Reference proteome</keyword>